<keyword evidence="2" id="KW-0866">Nonsense-mediated mRNA decay</keyword>
<dbReference type="SUPFAM" id="SSF52540">
    <property type="entry name" value="P-loop containing nucleoside triphosphate hydrolases"/>
    <property type="match status" value="2"/>
</dbReference>
<keyword evidence="6" id="KW-1185">Reference proteome</keyword>
<dbReference type="SUPFAM" id="SSF56235">
    <property type="entry name" value="N-terminal nucleophile aminohydrolases (Ntn hydrolases)"/>
    <property type="match status" value="1"/>
</dbReference>
<feature type="region of interest" description="Disordered" evidence="4">
    <location>
        <begin position="644"/>
        <end position="723"/>
    </location>
</feature>
<dbReference type="InterPro" id="IPR001353">
    <property type="entry name" value="Proteasome_sua/b"/>
</dbReference>
<dbReference type="InterPro" id="IPR039177">
    <property type="entry name" value="SMG9"/>
</dbReference>
<evidence type="ECO:0000256" key="4">
    <source>
        <dbReference type="SAM" id="MobiDB-lite"/>
    </source>
</evidence>
<sequence>MPNIMGLHGGSMIAMRSKDSVVIACDLRMGEQAMKNIATNATKIHPISDKVFIGLTGFNADATTVLNKLRTHQAIYEMREQRPMSPKVLTSYLAWMLYKRRFGPFLIEPVIVGMNQQNEPFISHMDVVGSVSEPEDYTVGGTGGDLAMSLCEALWRPDMTSEEMTVAVGQAMLAVIERDASTGWGVVIHTITAEGGKMYKIVQRKERNADGTAKTDAEPSATPTTSAVVPLVRIAKAPHRKANDTTAANVPAEAPTSKTSADGLSSAALNTIRTEIAKSGVVPSPAAKQLAKDAGATTDQAQMDASIRLIDDEMELIDAVKDFLIESNTKYSVIGAIGAQGTGKSTILSMLAGNNPVDMYRQYIFRPAAREAVEACRYQTTKISVYVVPKLRTFFLDCQPLNCAPLLEDFCRARRVKGAEALDAIEVESLHLLMLLYSVCHSVVLCVDWFIDLSIVRRLMRIELFYPILFPQSEARRVNLVVLHQRAKSIDLEPLLVSQRMRMLNAMFETSSFNVNGGLTMAKLGFGIYEHICADLNVNYILLGELKPRTRMDEFEKHVMHQDDYGTVIAKLRHQIYQLPNSRSIFAKKTEAQWFTELAEAWKRIREELPTMTEDGCTFKRQRGIVTPFSRNASNDVFILKQRTVPQGSEIGRGRQRRRSRRGGTNWDDNTGSILRREAVNFTETATDEAEEVESKANEHRKTAATAETEGQHQKRRVWRTRNRTALDCKNMTRKQWNIEQKTKEGKHKSVVEWVDREQQLDESGRSGTPDHGDNEEFDQRE</sequence>
<comment type="subunit">
    <text evidence="3">The 26S proteasome consists of a 20S proteasome core and two 19S regulatory subunits. The 20S proteasome core is composed of 28 subunits that are arranged in four stacked rings, resulting in a barrel-shaped structure. The two end rings are each formed by seven alpha subunits, and the two central rings are each formed by seven beta subunits. The catalytic chamber with the active sites is on the inside of the barrel.</text>
</comment>
<dbReference type="AlphaFoldDB" id="A0ABD2LLS0"/>
<gene>
    <name evidence="5" type="ORF">niasHT_002315</name>
</gene>
<feature type="region of interest" description="Disordered" evidence="4">
    <location>
        <begin position="739"/>
        <end position="782"/>
    </location>
</feature>
<dbReference type="InterPro" id="IPR029055">
    <property type="entry name" value="Ntn_hydrolases_N"/>
</dbReference>
<comment type="similarity">
    <text evidence="1">Belongs to the SMG9 family.</text>
</comment>
<evidence type="ECO:0000256" key="1">
    <source>
        <dbReference type="ARBA" id="ARBA00007712"/>
    </source>
</evidence>
<evidence type="ECO:0000256" key="3">
    <source>
        <dbReference type="ARBA" id="ARBA00026071"/>
    </source>
</evidence>
<protein>
    <recommendedName>
        <fullName evidence="7">Proteasome subunit beta type-3</fullName>
    </recommendedName>
</protein>
<dbReference type="InterPro" id="IPR027417">
    <property type="entry name" value="P-loop_NTPase"/>
</dbReference>
<feature type="compositionally biased region" description="Basic and acidic residues" evidence="4">
    <location>
        <begin position="741"/>
        <end position="782"/>
    </location>
</feature>
<organism evidence="5 6">
    <name type="scientific">Heterodera trifolii</name>
    <dbReference type="NCBI Taxonomy" id="157864"/>
    <lineage>
        <taxon>Eukaryota</taxon>
        <taxon>Metazoa</taxon>
        <taxon>Ecdysozoa</taxon>
        <taxon>Nematoda</taxon>
        <taxon>Chromadorea</taxon>
        <taxon>Rhabditida</taxon>
        <taxon>Tylenchina</taxon>
        <taxon>Tylenchomorpha</taxon>
        <taxon>Tylenchoidea</taxon>
        <taxon>Heteroderidae</taxon>
        <taxon>Heteroderinae</taxon>
        <taxon>Heterodera</taxon>
    </lineage>
</organism>
<reference evidence="5 6" key="1">
    <citation type="submission" date="2024-10" db="EMBL/GenBank/DDBJ databases">
        <authorList>
            <person name="Kim D."/>
        </authorList>
    </citation>
    <scope>NUCLEOTIDE SEQUENCE [LARGE SCALE GENOMIC DNA]</scope>
    <source>
        <strain evidence="5">BH-2024</strain>
    </source>
</reference>
<feature type="compositionally biased region" description="Basic residues" evidence="4">
    <location>
        <begin position="714"/>
        <end position="723"/>
    </location>
</feature>
<dbReference type="Gene3D" id="3.60.20.10">
    <property type="entry name" value="Glutamine Phosphoribosylpyrophosphate, subunit 1, domain 1"/>
    <property type="match status" value="1"/>
</dbReference>
<dbReference type="Proteomes" id="UP001620626">
    <property type="component" value="Unassembled WGS sequence"/>
</dbReference>
<dbReference type="Pfam" id="PF00227">
    <property type="entry name" value="Proteasome"/>
    <property type="match status" value="1"/>
</dbReference>
<evidence type="ECO:0008006" key="7">
    <source>
        <dbReference type="Google" id="ProtNLM"/>
    </source>
</evidence>
<dbReference type="PROSITE" id="PS51476">
    <property type="entry name" value="PROTEASOME_BETA_2"/>
    <property type="match status" value="1"/>
</dbReference>
<comment type="caution">
    <text evidence="5">The sequence shown here is derived from an EMBL/GenBank/DDBJ whole genome shotgun (WGS) entry which is preliminary data.</text>
</comment>
<dbReference type="EMBL" id="JBICBT010000361">
    <property type="protein sequence ID" value="KAL3116191.1"/>
    <property type="molecule type" value="Genomic_DNA"/>
</dbReference>
<evidence type="ECO:0000256" key="2">
    <source>
        <dbReference type="ARBA" id="ARBA00023161"/>
    </source>
</evidence>
<dbReference type="GO" id="GO:0000184">
    <property type="term" value="P:nuclear-transcribed mRNA catabolic process, nonsense-mediated decay"/>
    <property type="evidence" value="ECO:0007669"/>
    <property type="project" value="UniProtKB-KW"/>
</dbReference>
<feature type="compositionally biased region" description="Basic and acidic residues" evidence="4">
    <location>
        <begin position="693"/>
        <end position="702"/>
    </location>
</feature>
<name>A0ABD2LLS0_9BILA</name>
<accession>A0ABD2LLS0</accession>
<feature type="region of interest" description="Disordered" evidence="4">
    <location>
        <begin position="209"/>
        <end position="228"/>
    </location>
</feature>
<evidence type="ECO:0000313" key="6">
    <source>
        <dbReference type="Proteomes" id="UP001620626"/>
    </source>
</evidence>
<evidence type="ECO:0000313" key="5">
    <source>
        <dbReference type="EMBL" id="KAL3116191.1"/>
    </source>
</evidence>
<dbReference type="InterPro" id="IPR023333">
    <property type="entry name" value="Proteasome_suB-type"/>
</dbReference>
<proteinExistence type="inferred from homology"/>
<dbReference type="PANTHER" id="PTHR14270">
    <property type="entry name" value="NONSENSE-MEDIATED MRNA DECAY FACTOR SMG9"/>
    <property type="match status" value="1"/>
</dbReference>
<dbReference type="PANTHER" id="PTHR14270:SF0">
    <property type="entry name" value="NONSENSE-MEDIATED MRNA DECAY FACTOR SMG9"/>
    <property type="match status" value="1"/>
</dbReference>
<feature type="region of interest" description="Disordered" evidence="4">
    <location>
        <begin position="239"/>
        <end position="262"/>
    </location>
</feature>